<name>A0ABD2P3C0_9CUCU</name>
<gene>
    <name evidence="1" type="ORF">HHI36_019286</name>
</gene>
<reference evidence="1 2" key="1">
    <citation type="journal article" date="2021" name="BMC Biol.">
        <title>Horizontally acquired antibacterial genes associated with adaptive radiation of ladybird beetles.</title>
        <authorList>
            <person name="Li H.S."/>
            <person name="Tang X.F."/>
            <person name="Huang Y.H."/>
            <person name="Xu Z.Y."/>
            <person name="Chen M.L."/>
            <person name="Du X.Y."/>
            <person name="Qiu B.Y."/>
            <person name="Chen P.T."/>
            <person name="Zhang W."/>
            <person name="Slipinski A."/>
            <person name="Escalona H.E."/>
            <person name="Waterhouse R.M."/>
            <person name="Zwick A."/>
            <person name="Pang H."/>
        </authorList>
    </citation>
    <scope>NUCLEOTIDE SEQUENCE [LARGE SCALE GENOMIC DNA]</scope>
    <source>
        <strain evidence="1">SYSU2018</strain>
    </source>
</reference>
<keyword evidence="2" id="KW-1185">Reference proteome</keyword>
<proteinExistence type="predicted"/>
<protein>
    <submittedName>
        <fullName evidence="1">Uncharacterized protein</fullName>
    </submittedName>
</protein>
<organism evidence="1 2">
    <name type="scientific">Cryptolaemus montrouzieri</name>
    <dbReference type="NCBI Taxonomy" id="559131"/>
    <lineage>
        <taxon>Eukaryota</taxon>
        <taxon>Metazoa</taxon>
        <taxon>Ecdysozoa</taxon>
        <taxon>Arthropoda</taxon>
        <taxon>Hexapoda</taxon>
        <taxon>Insecta</taxon>
        <taxon>Pterygota</taxon>
        <taxon>Neoptera</taxon>
        <taxon>Endopterygota</taxon>
        <taxon>Coleoptera</taxon>
        <taxon>Polyphaga</taxon>
        <taxon>Cucujiformia</taxon>
        <taxon>Coccinelloidea</taxon>
        <taxon>Coccinellidae</taxon>
        <taxon>Scymninae</taxon>
        <taxon>Scymnini</taxon>
        <taxon>Cryptolaemus</taxon>
    </lineage>
</organism>
<evidence type="ECO:0000313" key="2">
    <source>
        <dbReference type="Proteomes" id="UP001516400"/>
    </source>
</evidence>
<comment type="caution">
    <text evidence="1">The sequence shown here is derived from an EMBL/GenBank/DDBJ whole genome shotgun (WGS) entry which is preliminary data.</text>
</comment>
<evidence type="ECO:0000313" key="1">
    <source>
        <dbReference type="EMBL" id="KAL3285167.1"/>
    </source>
</evidence>
<sequence>MKRFREVNHDISDDCEEDKFLESETNSEDAAREILPMELTQEDDAPRVHRSRIVLSTFSANCSLQMCATFLYKGQMKTFGVSSGI</sequence>
<dbReference type="Proteomes" id="UP001516400">
    <property type="component" value="Unassembled WGS sequence"/>
</dbReference>
<dbReference type="EMBL" id="JABFTP020000165">
    <property type="protein sequence ID" value="KAL3285167.1"/>
    <property type="molecule type" value="Genomic_DNA"/>
</dbReference>
<accession>A0ABD2P3C0</accession>
<dbReference type="AlphaFoldDB" id="A0ABD2P3C0"/>